<feature type="domain" description="Integrase catalytic" evidence="1">
    <location>
        <begin position="118"/>
        <end position="294"/>
    </location>
</feature>
<dbReference type="AlphaFoldDB" id="F6B6C8"/>
<dbReference type="InterPro" id="IPR036397">
    <property type="entry name" value="RNaseH_sf"/>
</dbReference>
<dbReference type="RefSeq" id="WP_013809525.1">
    <property type="nucleotide sequence ID" value="NC_015565.1"/>
</dbReference>
<dbReference type="KEGG" id="dca:Desca_0295"/>
<sequence>MYSELYQLKEMGLKKSQVARQLNLDIKTVRKFWDMSAEDFARYLQQVNTRSRKLDKHHDVILGWLRQFPDISSAQVMDWLKEHYQLDCRERTVRRYVSNLRKKHNIQKKEAARQYQAMADPPMGYQMQIDFGETTVRKSTGGFMKIYGMGTVLSHSRYKYAEWTDTPLTVATFIRMLGRCFDYIGGIPEELVFDQDKLVAVSENYGDIIYTYEFEKFKQAMGFKVHLCRKGDPESKGRVEAVVKYMKHNFANNRLFIDLKTWNQSCEDWLGRTANSKIHGTTKKVPAEVFLLEKQHLKPIPLTNSKPKDIVTRVVRKDNTILYKSNRYTVPVGTYKPGLELELRIQDDCIVLYHLFSEEIVAKHKISPGKGVLVQNNNHLRDNSQKINALYEKTLGALGNTNNAAKFLKAVRQEKSRYVRDQFGLMEQVAKNYPQQIVEQAIAYCLEQSLYSAVDCRSAAEYFSSCQEAPVDISMLDNPESWPKYLQVKAQRRSITVYSDLLGGENL</sequence>
<dbReference type="eggNOG" id="COG4584">
    <property type="taxonomic scope" value="Bacteria"/>
</dbReference>
<dbReference type="GO" id="GO:0015074">
    <property type="term" value="P:DNA integration"/>
    <property type="evidence" value="ECO:0007669"/>
    <property type="project" value="InterPro"/>
</dbReference>
<dbReference type="NCBIfam" id="NF033546">
    <property type="entry name" value="transpos_IS21"/>
    <property type="match status" value="1"/>
</dbReference>
<proteinExistence type="predicted"/>
<evidence type="ECO:0000259" key="1">
    <source>
        <dbReference type="PROSITE" id="PS50994"/>
    </source>
</evidence>
<dbReference type="GO" id="GO:0003676">
    <property type="term" value="F:nucleic acid binding"/>
    <property type="evidence" value="ECO:0007669"/>
    <property type="project" value="InterPro"/>
</dbReference>
<dbReference type="Gene3D" id="3.30.420.10">
    <property type="entry name" value="Ribonuclease H-like superfamily/Ribonuclease H"/>
    <property type="match status" value="1"/>
</dbReference>
<dbReference type="HOGENOM" id="CLU_020626_1_4_9"/>
<dbReference type="PROSITE" id="PS50994">
    <property type="entry name" value="INTEGRASE"/>
    <property type="match status" value="1"/>
</dbReference>
<dbReference type="STRING" id="868595.Desca_0295"/>
<gene>
    <name evidence="2" type="ordered locus">Desca_0295</name>
</gene>
<dbReference type="SUPFAM" id="SSF46689">
    <property type="entry name" value="Homeodomain-like"/>
    <property type="match status" value="1"/>
</dbReference>
<accession>F6B6C8</accession>
<dbReference type="InterPro" id="IPR009057">
    <property type="entry name" value="Homeodomain-like_sf"/>
</dbReference>
<evidence type="ECO:0000313" key="2">
    <source>
        <dbReference type="EMBL" id="AEF93199.1"/>
    </source>
</evidence>
<keyword evidence="3" id="KW-1185">Reference proteome</keyword>
<reference evidence="2 3" key="1">
    <citation type="submission" date="2011-05" db="EMBL/GenBank/DDBJ databases">
        <title>Complete sequence of Desulfotomaculum carboxydivorans CO-1-SRB.</title>
        <authorList>
            <consortium name="US DOE Joint Genome Institute"/>
            <person name="Lucas S."/>
            <person name="Han J."/>
            <person name="Lapidus A."/>
            <person name="Cheng J.-F."/>
            <person name="Goodwin L."/>
            <person name="Pitluck S."/>
            <person name="Peters L."/>
            <person name="Mikhailova N."/>
            <person name="Lu M."/>
            <person name="Han C."/>
            <person name="Tapia R."/>
            <person name="Land M."/>
            <person name="Hauser L."/>
            <person name="Kyrpides N."/>
            <person name="Ivanova N."/>
            <person name="Pagani I."/>
            <person name="Stams A."/>
            <person name="Plugge C."/>
            <person name="Muyzer G."/>
            <person name="Kuever J."/>
            <person name="Parshina S."/>
            <person name="Ivanova A."/>
            <person name="Nazina T."/>
            <person name="Woyke T."/>
        </authorList>
    </citation>
    <scope>NUCLEOTIDE SEQUENCE [LARGE SCALE GENOMIC DNA]</scope>
    <source>
        <strain evidence="3">DSM 14880 / VKM B-2319 / CO-1-SRB</strain>
    </source>
</reference>
<evidence type="ECO:0000313" key="3">
    <source>
        <dbReference type="Proteomes" id="UP000009226"/>
    </source>
</evidence>
<dbReference type="EMBL" id="CP002736">
    <property type="protein sequence ID" value="AEF93199.1"/>
    <property type="molecule type" value="Genomic_DNA"/>
</dbReference>
<dbReference type="Proteomes" id="UP000009226">
    <property type="component" value="Chromosome"/>
</dbReference>
<dbReference type="InterPro" id="IPR012337">
    <property type="entry name" value="RNaseH-like_sf"/>
</dbReference>
<dbReference type="InterPro" id="IPR001584">
    <property type="entry name" value="Integrase_cat-core"/>
</dbReference>
<dbReference type="SUPFAM" id="SSF53098">
    <property type="entry name" value="Ribonuclease H-like"/>
    <property type="match status" value="1"/>
</dbReference>
<protein>
    <submittedName>
        <fullName evidence="2">Integrase catalytic region</fullName>
    </submittedName>
</protein>
<organism evidence="2 3">
    <name type="scientific">Desulfotomaculum nigrificans (strain DSM 14880 / VKM B-2319 / CO-1-SRB)</name>
    <name type="common">Desulfotomaculum carboxydivorans</name>
    <dbReference type="NCBI Taxonomy" id="868595"/>
    <lineage>
        <taxon>Bacteria</taxon>
        <taxon>Bacillati</taxon>
        <taxon>Bacillota</taxon>
        <taxon>Clostridia</taxon>
        <taxon>Eubacteriales</taxon>
        <taxon>Desulfotomaculaceae</taxon>
        <taxon>Desulfotomaculum</taxon>
    </lineage>
</organism>
<dbReference type="PANTHER" id="PTHR35004">
    <property type="entry name" value="TRANSPOSASE RV3428C-RELATED"/>
    <property type="match status" value="1"/>
</dbReference>
<name>F6B6C8_DESCC</name>
<dbReference type="PANTHER" id="PTHR35004:SF6">
    <property type="entry name" value="TRANSPOSASE"/>
    <property type="match status" value="1"/>
</dbReference>